<feature type="transmembrane region" description="Helical" evidence="1">
    <location>
        <begin position="17"/>
        <end position="36"/>
    </location>
</feature>
<accession>A0A254PSU7</accession>
<keyword evidence="1" id="KW-0812">Transmembrane</keyword>
<dbReference type="AlphaFoldDB" id="A0A254PSU7"/>
<keyword evidence="3" id="KW-1185">Reference proteome</keyword>
<gene>
    <name evidence="2" type="ORF">CBI31_04380</name>
</gene>
<evidence type="ECO:0000313" key="3">
    <source>
        <dbReference type="Proteomes" id="UP000197528"/>
    </source>
</evidence>
<protein>
    <submittedName>
        <fullName evidence="2">Uncharacterized protein</fullName>
    </submittedName>
</protein>
<dbReference type="Proteomes" id="UP000197528">
    <property type="component" value="Unassembled WGS sequence"/>
</dbReference>
<keyword evidence="1" id="KW-0472">Membrane</keyword>
<dbReference type="PROSITE" id="PS51257">
    <property type="entry name" value="PROKAR_LIPOPROTEIN"/>
    <property type="match status" value="1"/>
</dbReference>
<comment type="caution">
    <text evidence="2">The sequence shown here is derived from an EMBL/GenBank/DDBJ whole genome shotgun (WGS) entry which is preliminary data.</text>
</comment>
<organism evidence="2 3">
    <name type="scientific">Polynucleobacter campilacus</name>
    <dbReference type="NCBI Taxonomy" id="1743163"/>
    <lineage>
        <taxon>Bacteria</taxon>
        <taxon>Pseudomonadati</taxon>
        <taxon>Pseudomonadota</taxon>
        <taxon>Betaproteobacteria</taxon>
        <taxon>Burkholderiales</taxon>
        <taxon>Burkholderiaceae</taxon>
        <taxon>Polynucleobacter</taxon>
    </lineage>
</organism>
<dbReference type="EMBL" id="NGUP01000003">
    <property type="protein sequence ID" value="OWS69589.1"/>
    <property type="molecule type" value="Genomic_DNA"/>
</dbReference>
<proteinExistence type="predicted"/>
<keyword evidence="1" id="KW-1133">Transmembrane helix</keyword>
<evidence type="ECO:0000256" key="1">
    <source>
        <dbReference type="SAM" id="Phobius"/>
    </source>
</evidence>
<name>A0A254PSU7_9BURK</name>
<sequence length="59" mass="6579">MNDHFKEFDMDKNSKSWALWVGVLLIITACVIAYITTKPAEANLSFIQEPTLPYGATCA</sequence>
<reference evidence="2 3" key="1">
    <citation type="submission" date="2017-05" db="EMBL/GenBank/DDBJ databases">
        <title>Genome of Polynucleobacter sp. MWH-Feld-100.</title>
        <authorList>
            <person name="Hahn M.W."/>
        </authorList>
    </citation>
    <scope>NUCLEOTIDE SEQUENCE [LARGE SCALE GENOMIC DNA]</scope>
    <source>
        <strain evidence="2 3">MWH-Feld-100</strain>
    </source>
</reference>
<evidence type="ECO:0000313" key="2">
    <source>
        <dbReference type="EMBL" id="OWS69589.1"/>
    </source>
</evidence>